<keyword evidence="7" id="KW-0029">Amino-acid transport</keyword>
<dbReference type="PROSITE" id="PS50893">
    <property type="entry name" value="ABC_TRANSPORTER_2"/>
    <property type="match status" value="1"/>
</dbReference>
<evidence type="ECO:0000256" key="4">
    <source>
        <dbReference type="ARBA" id="ARBA00022475"/>
    </source>
</evidence>
<dbReference type="PROSITE" id="PS00211">
    <property type="entry name" value="ABC_TRANSPORTER_1"/>
    <property type="match status" value="1"/>
</dbReference>
<dbReference type="GO" id="GO:0005524">
    <property type="term" value="F:ATP binding"/>
    <property type="evidence" value="ECO:0007669"/>
    <property type="project" value="UniProtKB-KW"/>
</dbReference>
<evidence type="ECO:0000256" key="1">
    <source>
        <dbReference type="ARBA" id="ARBA00004202"/>
    </source>
</evidence>
<keyword evidence="3" id="KW-0813">Transport</keyword>
<dbReference type="Proteomes" id="UP001501578">
    <property type="component" value="Unassembled WGS sequence"/>
</dbReference>
<comment type="subcellular location">
    <subcellularLocation>
        <location evidence="1">Cell membrane</location>
        <topology evidence="1">Peripheral membrane protein</topology>
    </subcellularLocation>
</comment>
<dbReference type="EMBL" id="BAAAHQ010000008">
    <property type="protein sequence ID" value="GAA0920672.1"/>
    <property type="molecule type" value="Genomic_DNA"/>
</dbReference>
<dbReference type="InterPro" id="IPR027417">
    <property type="entry name" value="P-loop_NTPase"/>
</dbReference>
<dbReference type="InterPro" id="IPR050086">
    <property type="entry name" value="MetN_ABC_transporter-like"/>
</dbReference>
<accession>A0ABN1P1C2</accession>
<evidence type="ECO:0000256" key="6">
    <source>
        <dbReference type="ARBA" id="ARBA00022840"/>
    </source>
</evidence>
<keyword evidence="4" id="KW-1003">Cell membrane</keyword>
<evidence type="ECO:0000313" key="10">
    <source>
        <dbReference type="EMBL" id="GAA0920672.1"/>
    </source>
</evidence>
<dbReference type="InterPro" id="IPR017871">
    <property type="entry name" value="ABC_transporter-like_CS"/>
</dbReference>
<dbReference type="InterPro" id="IPR003593">
    <property type="entry name" value="AAA+_ATPase"/>
</dbReference>
<keyword evidence="11" id="KW-1185">Reference proteome</keyword>
<dbReference type="PIRSF" id="PIRSF039085">
    <property type="entry name" value="ABC_ATPase_HisP"/>
    <property type="match status" value="1"/>
</dbReference>
<dbReference type="CDD" id="cd03262">
    <property type="entry name" value="ABC_HisP_GlnQ"/>
    <property type="match status" value="1"/>
</dbReference>
<evidence type="ECO:0000256" key="2">
    <source>
        <dbReference type="ARBA" id="ARBA00005417"/>
    </source>
</evidence>
<evidence type="ECO:0000256" key="3">
    <source>
        <dbReference type="ARBA" id="ARBA00022448"/>
    </source>
</evidence>
<protein>
    <submittedName>
        <fullName evidence="10">Amino acid ABC transporter ATP-binding protein</fullName>
    </submittedName>
</protein>
<dbReference type="RefSeq" id="WP_343949365.1">
    <property type="nucleotide sequence ID" value="NZ_BAAAHQ010000008.1"/>
</dbReference>
<dbReference type="PANTHER" id="PTHR43166">
    <property type="entry name" value="AMINO ACID IMPORT ATP-BINDING PROTEIN"/>
    <property type="match status" value="1"/>
</dbReference>
<dbReference type="SMART" id="SM00382">
    <property type="entry name" value="AAA"/>
    <property type="match status" value="1"/>
</dbReference>
<feature type="domain" description="ABC transporter" evidence="9">
    <location>
        <begin position="5"/>
        <end position="239"/>
    </location>
</feature>
<gene>
    <name evidence="10" type="ORF">GCM10009560_19030</name>
</gene>
<organism evidence="10 11">
    <name type="scientific">Nonomuraea longicatena</name>
    <dbReference type="NCBI Taxonomy" id="83682"/>
    <lineage>
        <taxon>Bacteria</taxon>
        <taxon>Bacillati</taxon>
        <taxon>Actinomycetota</taxon>
        <taxon>Actinomycetes</taxon>
        <taxon>Streptosporangiales</taxon>
        <taxon>Streptosporangiaceae</taxon>
        <taxon>Nonomuraea</taxon>
    </lineage>
</organism>
<evidence type="ECO:0000256" key="7">
    <source>
        <dbReference type="ARBA" id="ARBA00022970"/>
    </source>
</evidence>
<evidence type="ECO:0000256" key="5">
    <source>
        <dbReference type="ARBA" id="ARBA00022741"/>
    </source>
</evidence>
<proteinExistence type="inferred from homology"/>
<comment type="caution">
    <text evidence="10">The sequence shown here is derived from an EMBL/GenBank/DDBJ whole genome shotgun (WGS) entry which is preliminary data.</text>
</comment>
<dbReference type="InterPro" id="IPR030679">
    <property type="entry name" value="ABC_ATPase_HisP-typ"/>
</dbReference>
<evidence type="ECO:0000256" key="8">
    <source>
        <dbReference type="ARBA" id="ARBA00023136"/>
    </source>
</evidence>
<evidence type="ECO:0000259" key="9">
    <source>
        <dbReference type="PROSITE" id="PS50893"/>
    </source>
</evidence>
<comment type="similarity">
    <text evidence="2">Belongs to the ABC transporter superfamily.</text>
</comment>
<dbReference type="InterPro" id="IPR003439">
    <property type="entry name" value="ABC_transporter-like_ATP-bd"/>
</dbReference>
<dbReference type="SUPFAM" id="SSF52540">
    <property type="entry name" value="P-loop containing nucleoside triphosphate hydrolases"/>
    <property type="match status" value="1"/>
</dbReference>
<dbReference type="Pfam" id="PF00005">
    <property type="entry name" value="ABC_tran"/>
    <property type="match status" value="1"/>
</dbReference>
<reference evidence="10 11" key="1">
    <citation type="journal article" date="2019" name="Int. J. Syst. Evol. Microbiol.">
        <title>The Global Catalogue of Microorganisms (GCM) 10K type strain sequencing project: providing services to taxonomists for standard genome sequencing and annotation.</title>
        <authorList>
            <consortium name="The Broad Institute Genomics Platform"/>
            <consortium name="The Broad Institute Genome Sequencing Center for Infectious Disease"/>
            <person name="Wu L."/>
            <person name="Ma J."/>
        </authorList>
    </citation>
    <scope>NUCLEOTIDE SEQUENCE [LARGE SCALE GENOMIC DNA]</scope>
    <source>
        <strain evidence="10 11">JCM 11136</strain>
    </source>
</reference>
<keyword evidence="8" id="KW-0472">Membrane</keyword>
<evidence type="ECO:0000313" key="11">
    <source>
        <dbReference type="Proteomes" id="UP001501578"/>
    </source>
</evidence>
<dbReference type="PANTHER" id="PTHR43166:SF9">
    <property type="entry name" value="GLUTAMATE_ASPARTATE IMPORT ATP-BINDING PROTEIN GLTL"/>
    <property type="match status" value="1"/>
</dbReference>
<keyword evidence="6 10" id="KW-0067">ATP-binding</keyword>
<dbReference type="Gene3D" id="3.40.50.300">
    <property type="entry name" value="P-loop containing nucleotide triphosphate hydrolases"/>
    <property type="match status" value="1"/>
</dbReference>
<sequence>MTHAIDVRDLHKHFGNNEVLKGIDFTVEPGQVVCVIGPSGSGKSTLLRCVNLLETPTRGRVFVEGVEITDPDVDIDAVRRRIGMVFQQFNLFPHMSALQNVMIAQQRVLKRGRKEAEVVARENLEKVGVGAKCDARPAQLSGGQQQRVAIARALAMNPDLMLFDEPTSALDPELVGDVLTVMRKLAEEGMTMLVVTHEMGFARDVADRVVFMDGGVIVEDGPPSQVIGDPQHERTRAFLRRVLHPEG</sequence>
<name>A0ABN1P1C2_9ACTN</name>
<keyword evidence="5" id="KW-0547">Nucleotide-binding</keyword>